<name>A0ABX8GSG1_9BACT</name>
<keyword evidence="13" id="KW-1185">Reference proteome</keyword>
<evidence type="ECO:0000256" key="5">
    <source>
        <dbReference type="ARBA" id="ARBA00022519"/>
    </source>
</evidence>
<keyword evidence="3" id="KW-0813">Transport</keyword>
<accession>A0ABX8GSG1</accession>
<dbReference type="InterPro" id="IPR037682">
    <property type="entry name" value="TonB_C"/>
</dbReference>
<comment type="subcellular location">
    <subcellularLocation>
        <location evidence="1">Cell inner membrane</location>
        <topology evidence="1">Single-pass membrane protein</topology>
        <orientation evidence="1">Periplasmic side</orientation>
    </subcellularLocation>
</comment>
<organism evidence="12 13">
    <name type="scientific">Flammeovirga kamogawensis</name>
    <dbReference type="NCBI Taxonomy" id="373891"/>
    <lineage>
        <taxon>Bacteria</taxon>
        <taxon>Pseudomonadati</taxon>
        <taxon>Bacteroidota</taxon>
        <taxon>Cytophagia</taxon>
        <taxon>Cytophagales</taxon>
        <taxon>Flammeovirgaceae</taxon>
        <taxon>Flammeovirga</taxon>
    </lineage>
</organism>
<comment type="similarity">
    <text evidence="2">Belongs to the TonB family.</text>
</comment>
<evidence type="ECO:0000256" key="6">
    <source>
        <dbReference type="ARBA" id="ARBA00022692"/>
    </source>
</evidence>
<dbReference type="InterPro" id="IPR006260">
    <property type="entry name" value="TonB/TolA_C"/>
</dbReference>
<evidence type="ECO:0000313" key="12">
    <source>
        <dbReference type="EMBL" id="QWG06192.1"/>
    </source>
</evidence>
<dbReference type="Pfam" id="PF03544">
    <property type="entry name" value="TonB_C"/>
    <property type="match status" value="1"/>
</dbReference>
<feature type="domain" description="TonB C-terminal" evidence="11">
    <location>
        <begin position="180"/>
        <end position="270"/>
    </location>
</feature>
<dbReference type="EMBL" id="CP076128">
    <property type="protein sequence ID" value="QWG06192.1"/>
    <property type="molecule type" value="Genomic_DNA"/>
</dbReference>
<evidence type="ECO:0000256" key="4">
    <source>
        <dbReference type="ARBA" id="ARBA00022475"/>
    </source>
</evidence>
<reference evidence="12 13" key="1">
    <citation type="submission" date="2021-05" db="EMBL/GenBank/DDBJ databases">
        <title>Comparative genomic studies on the polysaccharide-degrading batcterial strains of the Flammeovirga genus.</title>
        <authorList>
            <person name="Zewei F."/>
            <person name="Zheng Z."/>
            <person name="Yu L."/>
            <person name="Ruyue G."/>
            <person name="Yanhong M."/>
            <person name="Yuanyuan C."/>
            <person name="Jingyan G."/>
            <person name="Wenjun H."/>
        </authorList>
    </citation>
    <scope>NUCLEOTIDE SEQUENCE [LARGE SCALE GENOMIC DNA]</scope>
    <source>
        <strain evidence="12 13">YS10</strain>
    </source>
</reference>
<dbReference type="SUPFAM" id="SSF74653">
    <property type="entry name" value="TolA/TonB C-terminal domain"/>
    <property type="match status" value="1"/>
</dbReference>
<dbReference type="PANTHER" id="PTHR33446:SF2">
    <property type="entry name" value="PROTEIN TONB"/>
    <property type="match status" value="1"/>
</dbReference>
<dbReference type="InterPro" id="IPR003538">
    <property type="entry name" value="TonB"/>
</dbReference>
<dbReference type="Proteomes" id="UP000682802">
    <property type="component" value="Chromosome 1"/>
</dbReference>
<keyword evidence="7" id="KW-0653">Protein transport</keyword>
<evidence type="ECO:0000313" key="13">
    <source>
        <dbReference type="Proteomes" id="UP000682802"/>
    </source>
</evidence>
<keyword evidence="9 10" id="KW-0472">Membrane</keyword>
<dbReference type="PANTHER" id="PTHR33446">
    <property type="entry name" value="PROTEIN TONB-RELATED"/>
    <property type="match status" value="1"/>
</dbReference>
<keyword evidence="6 10" id="KW-0812">Transmembrane</keyword>
<evidence type="ECO:0000256" key="9">
    <source>
        <dbReference type="ARBA" id="ARBA00023136"/>
    </source>
</evidence>
<feature type="transmembrane region" description="Helical" evidence="10">
    <location>
        <begin position="12"/>
        <end position="32"/>
    </location>
</feature>
<dbReference type="Gene3D" id="3.30.1150.10">
    <property type="match status" value="1"/>
</dbReference>
<gene>
    <name evidence="12" type="ORF">KM029_12665</name>
</gene>
<proteinExistence type="inferred from homology"/>
<evidence type="ECO:0000256" key="2">
    <source>
        <dbReference type="ARBA" id="ARBA00006555"/>
    </source>
</evidence>
<evidence type="ECO:0000259" key="11">
    <source>
        <dbReference type="PROSITE" id="PS52015"/>
    </source>
</evidence>
<dbReference type="PROSITE" id="PS52015">
    <property type="entry name" value="TONB_CTD"/>
    <property type="match status" value="1"/>
</dbReference>
<evidence type="ECO:0000256" key="3">
    <source>
        <dbReference type="ARBA" id="ARBA00022448"/>
    </source>
</evidence>
<dbReference type="NCBIfam" id="TIGR01352">
    <property type="entry name" value="tonB_Cterm"/>
    <property type="match status" value="1"/>
</dbReference>
<evidence type="ECO:0000256" key="7">
    <source>
        <dbReference type="ARBA" id="ARBA00022927"/>
    </source>
</evidence>
<keyword evidence="5" id="KW-0997">Cell inner membrane</keyword>
<keyword evidence="8 10" id="KW-1133">Transmembrane helix</keyword>
<dbReference type="RefSeq" id="WP_144073620.1">
    <property type="nucleotide sequence ID" value="NZ_CP076128.1"/>
</dbReference>
<protein>
    <submittedName>
        <fullName evidence="12">Energy transducer TonB</fullName>
    </submittedName>
</protein>
<keyword evidence="4" id="KW-1003">Cell membrane</keyword>
<evidence type="ECO:0000256" key="1">
    <source>
        <dbReference type="ARBA" id="ARBA00004383"/>
    </source>
</evidence>
<dbReference type="InterPro" id="IPR051045">
    <property type="entry name" value="TonB-dependent_transducer"/>
</dbReference>
<feature type="transmembrane region" description="Helical" evidence="10">
    <location>
        <begin position="60"/>
        <end position="78"/>
    </location>
</feature>
<evidence type="ECO:0000256" key="8">
    <source>
        <dbReference type="ARBA" id="ARBA00022989"/>
    </source>
</evidence>
<evidence type="ECO:0000256" key="10">
    <source>
        <dbReference type="SAM" id="Phobius"/>
    </source>
</evidence>
<sequence>MIDILKLIGPEGILFIFVTLLIVLVQLFRYIIKKRETTPTHLRNDLQKKYDSVNLDKYTSFFRMVGLSIAMVTLLAAFEYPTPRSVILDDWEAKKLIDDTQFDSSFVIPDPVLPKVKPIPKVITIIEVDDPKDVTDIIIDIPEDFTDDTVIEDPVEVFDEPDEPVVDYVTIAEQTASFKGGMGKFYKWLGRRIKYPAQAKRMGVEGKVFVQFIIELDGKLSNVKVVRGIGGGCDEEAVRVLKSSPDWKPAKQRGRPVRMQMVIPISFQLN</sequence>
<dbReference type="PRINTS" id="PR01374">
    <property type="entry name" value="TONBPROTEIN"/>
</dbReference>